<dbReference type="Proteomes" id="UP000886744">
    <property type="component" value="Unassembled WGS sequence"/>
</dbReference>
<dbReference type="AlphaFoldDB" id="A0A9D1J688"/>
<organism evidence="1 2">
    <name type="scientific">Candidatus Coprenecus avistercoris</name>
    <dbReference type="NCBI Taxonomy" id="2840730"/>
    <lineage>
        <taxon>Bacteria</taxon>
        <taxon>Pseudomonadati</taxon>
        <taxon>Bacteroidota</taxon>
        <taxon>Bacteroidia</taxon>
        <taxon>Bacteroidales</taxon>
        <taxon>Rikenellaceae</taxon>
        <taxon>Rikenellaceae incertae sedis</taxon>
        <taxon>Candidatus Coprenecus</taxon>
    </lineage>
</organism>
<proteinExistence type="predicted"/>
<gene>
    <name evidence="1" type="ORF">IAC94_02425</name>
</gene>
<protein>
    <submittedName>
        <fullName evidence="1">Uncharacterized protein</fullName>
    </submittedName>
</protein>
<dbReference type="EMBL" id="DVHI01000030">
    <property type="protein sequence ID" value="HIR62365.1"/>
    <property type="molecule type" value="Genomic_DNA"/>
</dbReference>
<comment type="caution">
    <text evidence="1">The sequence shown here is derived from an EMBL/GenBank/DDBJ whole genome shotgun (WGS) entry which is preliminary data.</text>
</comment>
<reference evidence="1" key="2">
    <citation type="journal article" date="2021" name="PeerJ">
        <title>Extensive microbial diversity within the chicken gut microbiome revealed by metagenomics and culture.</title>
        <authorList>
            <person name="Gilroy R."/>
            <person name="Ravi A."/>
            <person name="Getino M."/>
            <person name="Pursley I."/>
            <person name="Horton D.L."/>
            <person name="Alikhan N.F."/>
            <person name="Baker D."/>
            <person name="Gharbi K."/>
            <person name="Hall N."/>
            <person name="Watson M."/>
            <person name="Adriaenssens E.M."/>
            <person name="Foster-Nyarko E."/>
            <person name="Jarju S."/>
            <person name="Secka A."/>
            <person name="Antonio M."/>
            <person name="Oren A."/>
            <person name="Chaudhuri R.R."/>
            <person name="La Ragione R."/>
            <person name="Hildebrand F."/>
            <person name="Pallen M.J."/>
        </authorList>
    </citation>
    <scope>NUCLEOTIDE SEQUENCE</scope>
    <source>
        <strain evidence="1">ChiHjej13B12-12457</strain>
    </source>
</reference>
<name>A0A9D1J688_9BACT</name>
<evidence type="ECO:0000313" key="2">
    <source>
        <dbReference type="Proteomes" id="UP000886744"/>
    </source>
</evidence>
<accession>A0A9D1J688</accession>
<evidence type="ECO:0000313" key="1">
    <source>
        <dbReference type="EMBL" id="HIR62365.1"/>
    </source>
</evidence>
<reference evidence="1" key="1">
    <citation type="submission" date="2020-10" db="EMBL/GenBank/DDBJ databases">
        <authorList>
            <person name="Gilroy R."/>
        </authorList>
    </citation>
    <scope>NUCLEOTIDE SEQUENCE</scope>
    <source>
        <strain evidence="1">ChiHjej13B12-12457</strain>
    </source>
</reference>
<sequence length="109" mass="12877">MRVIFAPEVLSYFNALVDVLYEKGYFGFKDSAFSYVEDLLDDIRDNLHLKVKIPAPAYFEKYGQRLLYSVFKSSSATRWYVFYNVYEVEGKQIFLIKYITNNHSVAKFL</sequence>